<accession>X1TPJ2</accession>
<dbReference type="AlphaFoldDB" id="X1TPJ2"/>
<gene>
    <name evidence="1" type="ORF">S12H4_32276</name>
</gene>
<reference evidence="1" key="1">
    <citation type="journal article" date="2014" name="Front. Microbiol.">
        <title>High frequency of phylogenetically diverse reductive dehalogenase-homologous genes in deep subseafloor sedimentary metagenomes.</title>
        <authorList>
            <person name="Kawai M."/>
            <person name="Futagami T."/>
            <person name="Toyoda A."/>
            <person name="Takaki Y."/>
            <person name="Nishi S."/>
            <person name="Hori S."/>
            <person name="Arai W."/>
            <person name="Tsubouchi T."/>
            <person name="Morono Y."/>
            <person name="Uchiyama I."/>
            <person name="Ito T."/>
            <person name="Fujiyama A."/>
            <person name="Inagaki F."/>
            <person name="Takami H."/>
        </authorList>
    </citation>
    <scope>NUCLEOTIDE SEQUENCE</scope>
    <source>
        <strain evidence="1">Expedition CK06-06</strain>
    </source>
</reference>
<evidence type="ECO:0000313" key="1">
    <source>
        <dbReference type="EMBL" id="GAI89460.1"/>
    </source>
</evidence>
<name>X1TPJ2_9ZZZZ</name>
<feature type="non-terminal residue" evidence="1">
    <location>
        <position position="1"/>
    </location>
</feature>
<comment type="caution">
    <text evidence="1">The sequence shown here is derived from an EMBL/GenBank/DDBJ whole genome shotgun (WGS) entry which is preliminary data.</text>
</comment>
<sequence>EQNHNNYTLADEDIKFISVPQLEPNEINRFVAWVDYVSSKGGERNRQLKIKKLERKYTDKKK</sequence>
<organism evidence="1">
    <name type="scientific">marine sediment metagenome</name>
    <dbReference type="NCBI Taxonomy" id="412755"/>
    <lineage>
        <taxon>unclassified sequences</taxon>
        <taxon>metagenomes</taxon>
        <taxon>ecological metagenomes</taxon>
    </lineage>
</organism>
<dbReference type="EMBL" id="BARW01018912">
    <property type="protein sequence ID" value="GAI89460.1"/>
    <property type="molecule type" value="Genomic_DNA"/>
</dbReference>
<protein>
    <submittedName>
        <fullName evidence="1">Uncharacterized protein</fullName>
    </submittedName>
</protein>
<proteinExistence type="predicted"/>